<feature type="binding site" evidence="5">
    <location>
        <position position="117"/>
    </location>
    <ligand>
        <name>substrate</name>
    </ligand>
</feature>
<evidence type="ECO:0000313" key="9">
    <source>
        <dbReference type="Proteomes" id="UP000749293"/>
    </source>
</evidence>
<dbReference type="GeneID" id="55972751"/>
<gene>
    <name evidence="8" type="ORF">GMORB2_6526</name>
</gene>
<comment type="caution">
    <text evidence="8">The sequence shown here is derived from an EMBL/GenBank/DDBJ whole genome shotgun (WGS) entry which is preliminary data.</text>
</comment>
<evidence type="ECO:0000256" key="2">
    <source>
        <dbReference type="ARBA" id="ARBA00022857"/>
    </source>
</evidence>
<evidence type="ECO:0000256" key="3">
    <source>
        <dbReference type="ARBA" id="ARBA00023002"/>
    </source>
</evidence>
<feature type="domain" description="NADP-dependent oxidoreductase" evidence="7">
    <location>
        <begin position="18"/>
        <end position="296"/>
    </location>
</feature>
<keyword evidence="9" id="KW-1185">Reference proteome</keyword>
<protein>
    <submittedName>
        <fullName evidence="8">L-glyceraldehyde reductase</fullName>
    </submittedName>
</protein>
<comment type="similarity">
    <text evidence="1">Belongs to the aldo/keto reductase family.</text>
</comment>
<dbReference type="EMBL" id="JAANYQ010000007">
    <property type="protein sequence ID" value="KAF4122978.1"/>
    <property type="molecule type" value="Genomic_DNA"/>
</dbReference>
<dbReference type="Proteomes" id="UP000749293">
    <property type="component" value="Unassembled WGS sequence"/>
</dbReference>
<accession>A0A9P4YTT3</accession>
<dbReference type="PANTHER" id="PTHR11732">
    <property type="entry name" value="ALDO/KETO REDUCTASE"/>
    <property type="match status" value="1"/>
</dbReference>
<dbReference type="Pfam" id="PF00248">
    <property type="entry name" value="Aldo_ket_red"/>
    <property type="match status" value="1"/>
</dbReference>
<evidence type="ECO:0000313" key="8">
    <source>
        <dbReference type="EMBL" id="KAF4122978.1"/>
    </source>
</evidence>
<dbReference type="FunFam" id="3.20.20.100:FF:000007">
    <property type="entry name" value="NAD(P)H-dependent D-xylose reductase xyl1"/>
    <property type="match status" value="1"/>
</dbReference>
<dbReference type="AlphaFoldDB" id="A0A9P4YTT3"/>
<dbReference type="Gene3D" id="3.20.20.100">
    <property type="entry name" value="NADP-dependent oxidoreductase domain"/>
    <property type="match status" value="1"/>
</dbReference>
<dbReference type="OrthoDB" id="416253at2759"/>
<name>A0A9P4YTT3_9HYPO</name>
<feature type="active site" description="Proton donor" evidence="4">
    <location>
        <position position="51"/>
    </location>
</feature>
<evidence type="ECO:0000256" key="1">
    <source>
        <dbReference type="ARBA" id="ARBA00007905"/>
    </source>
</evidence>
<dbReference type="PRINTS" id="PR00069">
    <property type="entry name" value="ALDKETRDTASE"/>
</dbReference>
<dbReference type="PIRSF" id="PIRSF000097">
    <property type="entry name" value="AKR"/>
    <property type="match status" value="1"/>
</dbReference>
<dbReference type="InterPro" id="IPR036812">
    <property type="entry name" value="NAD(P)_OxRdtase_dom_sf"/>
</dbReference>
<evidence type="ECO:0000256" key="4">
    <source>
        <dbReference type="PIRSR" id="PIRSR000097-1"/>
    </source>
</evidence>
<sequence length="333" mass="36727">MSLGKTATLNTGAKIPTLGYGTWQSAPGEVGAGVYEALKAGYRHLDLAKVYQNQKEVAQGIKQAISEIPGLKREDIFITSKLWNNSHHPSRVAAALDDTLAELELDYLDHFQLYLIHWPVTFVPSDDSLFPKKNDSEVEIDDSVTLTDTWKALIDLPKSKVKAIGVSNFDIEHLETIINDTGVVPAVNQIERHPRLPGTELLEYADKKGIHITGYSAFGNNTIGAPLLIASDELKAIADRLSKAQGQVTPAQVILAWSQIGGRSVIPKSVTPSRIRSNFLEIEIDDEAIKALDKLGENPHRFNVPVGYKPKWSINIWNTEAEKSAAHKVILRK</sequence>
<dbReference type="RefSeq" id="XP_035321630.1">
    <property type="nucleotide sequence ID" value="XM_035468496.1"/>
</dbReference>
<proteinExistence type="inferred from homology"/>
<organism evidence="8 9">
    <name type="scientific">Geosmithia morbida</name>
    <dbReference type="NCBI Taxonomy" id="1094350"/>
    <lineage>
        <taxon>Eukaryota</taxon>
        <taxon>Fungi</taxon>
        <taxon>Dikarya</taxon>
        <taxon>Ascomycota</taxon>
        <taxon>Pezizomycotina</taxon>
        <taxon>Sordariomycetes</taxon>
        <taxon>Hypocreomycetidae</taxon>
        <taxon>Hypocreales</taxon>
        <taxon>Bionectriaceae</taxon>
        <taxon>Geosmithia</taxon>
    </lineage>
</organism>
<dbReference type="GO" id="GO:0016491">
    <property type="term" value="F:oxidoreductase activity"/>
    <property type="evidence" value="ECO:0007669"/>
    <property type="project" value="UniProtKB-KW"/>
</dbReference>
<keyword evidence="2" id="KW-0521">NADP</keyword>
<evidence type="ECO:0000259" key="7">
    <source>
        <dbReference type="Pfam" id="PF00248"/>
    </source>
</evidence>
<dbReference type="SUPFAM" id="SSF51430">
    <property type="entry name" value="NAD(P)-linked oxidoreductase"/>
    <property type="match status" value="1"/>
</dbReference>
<evidence type="ECO:0000256" key="6">
    <source>
        <dbReference type="PIRSR" id="PIRSR000097-3"/>
    </source>
</evidence>
<reference evidence="8" key="1">
    <citation type="submission" date="2020-03" db="EMBL/GenBank/DDBJ databases">
        <title>Site-based positive gene gene selection in Geosmithia morbida across the United States reveals a broad range of putative effectors and factors for local host and environmental adapation.</title>
        <authorList>
            <person name="Onufrak A."/>
            <person name="Murdoch R.W."/>
            <person name="Gazis R."/>
            <person name="Huff M."/>
            <person name="Staton M."/>
            <person name="Klingeman W."/>
            <person name="Hadziabdic D."/>
        </authorList>
    </citation>
    <scope>NUCLEOTIDE SEQUENCE</scope>
    <source>
        <strain evidence="8">1262</strain>
    </source>
</reference>
<feature type="site" description="Lowers pKa of active site Tyr" evidence="6">
    <location>
        <position position="81"/>
    </location>
</feature>
<dbReference type="InterPro" id="IPR023210">
    <property type="entry name" value="NADP_OxRdtase_dom"/>
</dbReference>
<dbReference type="InterPro" id="IPR020471">
    <property type="entry name" value="AKR"/>
</dbReference>
<keyword evidence="3" id="KW-0560">Oxidoreductase</keyword>
<evidence type="ECO:0000256" key="5">
    <source>
        <dbReference type="PIRSR" id="PIRSR000097-2"/>
    </source>
</evidence>